<sequence>MLAVMFGKEILSIVGSKYNISLNVTGCTVMDSTILISCPPELIRTMLLWDEEDSILGLLNELRRTRNRNRRIHRFASSYVEENIDSDPTMERVSLPNITTSILGLVVDYVKMKKNFVKSTVIEAGFYDHTVSTLYELSKEAAYLDMPMLYNYAPKPLFEKLTPVPVGEVRRLFPIDVETMSPRTKSSFQIYVPQLFEDEKPICCCIIT</sequence>
<dbReference type="Proteomes" id="UP001151760">
    <property type="component" value="Unassembled WGS sequence"/>
</dbReference>
<comment type="caution">
    <text evidence="2">The sequence shown here is derived from an EMBL/GenBank/DDBJ whole genome shotgun (WGS) entry which is preliminary data.</text>
</comment>
<dbReference type="Gene3D" id="3.30.710.10">
    <property type="entry name" value="Potassium Channel Kv1.1, Chain A"/>
    <property type="match status" value="1"/>
</dbReference>
<gene>
    <name evidence="2" type="ORF">Tco_0926464</name>
</gene>
<comment type="pathway">
    <text evidence="1">Protein modification; protein ubiquitination.</text>
</comment>
<reference evidence="2" key="1">
    <citation type="journal article" date="2022" name="Int. J. Mol. Sci.">
        <title>Draft Genome of Tanacetum Coccineum: Genomic Comparison of Closely Related Tanacetum-Family Plants.</title>
        <authorList>
            <person name="Yamashiro T."/>
            <person name="Shiraishi A."/>
            <person name="Nakayama K."/>
            <person name="Satake H."/>
        </authorList>
    </citation>
    <scope>NUCLEOTIDE SEQUENCE</scope>
</reference>
<dbReference type="EMBL" id="BQNB010015103">
    <property type="protein sequence ID" value="GJT36045.1"/>
    <property type="molecule type" value="Genomic_DNA"/>
</dbReference>
<protein>
    <submittedName>
        <fullName evidence="2">Uncharacterized protein</fullName>
    </submittedName>
</protein>
<proteinExistence type="predicted"/>
<reference evidence="2" key="2">
    <citation type="submission" date="2022-01" db="EMBL/GenBank/DDBJ databases">
        <authorList>
            <person name="Yamashiro T."/>
            <person name="Shiraishi A."/>
            <person name="Satake H."/>
            <person name="Nakayama K."/>
        </authorList>
    </citation>
    <scope>NUCLEOTIDE SEQUENCE</scope>
</reference>
<organism evidence="2 3">
    <name type="scientific">Tanacetum coccineum</name>
    <dbReference type="NCBI Taxonomy" id="301880"/>
    <lineage>
        <taxon>Eukaryota</taxon>
        <taxon>Viridiplantae</taxon>
        <taxon>Streptophyta</taxon>
        <taxon>Embryophyta</taxon>
        <taxon>Tracheophyta</taxon>
        <taxon>Spermatophyta</taxon>
        <taxon>Magnoliopsida</taxon>
        <taxon>eudicotyledons</taxon>
        <taxon>Gunneridae</taxon>
        <taxon>Pentapetalae</taxon>
        <taxon>asterids</taxon>
        <taxon>campanulids</taxon>
        <taxon>Asterales</taxon>
        <taxon>Asteraceae</taxon>
        <taxon>Asteroideae</taxon>
        <taxon>Anthemideae</taxon>
        <taxon>Anthemidinae</taxon>
        <taxon>Tanacetum</taxon>
    </lineage>
</organism>
<evidence type="ECO:0000256" key="1">
    <source>
        <dbReference type="ARBA" id="ARBA00004906"/>
    </source>
</evidence>
<evidence type="ECO:0000313" key="3">
    <source>
        <dbReference type="Proteomes" id="UP001151760"/>
    </source>
</evidence>
<accession>A0ABQ5D9W0</accession>
<evidence type="ECO:0000313" key="2">
    <source>
        <dbReference type="EMBL" id="GJT36045.1"/>
    </source>
</evidence>
<keyword evidence="3" id="KW-1185">Reference proteome</keyword>
<dbReference type="InterPro" id="IPR011333">
    <property type="entry name" value="SKP1/BTB/POZ_sf"/>
</dbReference>
<name>A0ABQ5D9W0_9ASTR</name>